<proteinExistence type="predicted"/>
<feature type="domain" description="AAA+ ATPase" evidence="4">
    <location>
        <begin position="71"/>
        <end position="211"/>
    </location>
</feature>
<dbReference type="SUPFAM" id="SSF52540">
    <property type="entry name" value="P-loop containing nucleoside triphosphate hydrolases"/>
    <property type="match status" value="2"/>
</dbReference>
<name>A0A9W7LE03_9STRA</name>
<evidence type="ECO:0000313" key="6">
    <source>
        <dbReference type="Proteomes" id="UP001165065"/>
    </source>
</evidence>
<comment type="caution">
    <text evidence="5">The sequence shown here is derived from an EMBL/GenBank/DDBJ whole genome shotgun (WGS) entry which is preliminary data.</text>
</comment>
<dbReference type="OrthoDB" id="200263at2759"/>
<evidence type="ECO:0000256" key="1">
    <source>
        <dbReference type="ARBA" id="ARBA00022741"/>
    </source>
</evidence>
<dbReference type="EMBL" id="BRYA01000351">
    <property type="protein sequence ID" value="GMI47590.1"/>
    <property type="molecule type" value="Genomic_DNA"/>
</dbReference>
<evidence type="ECO:0000259" key="4">
    <source>
        <dbReference type="SMART" id="SM00382"/>
    </source>
</evidence>
<reference evidence="6" key="1">
    <citation type="journal article" date="2023" name="Commun. Biol.">
        <title>Genome analysis of Parmales, the sister group of diatoms, reveals the evolutionary specialization of diatoms from phago-mixotrophs to photoautotrophs.</title>
        <authorList>
            <person name="Ban H."/>
            <person name="Sato S."/>
            <person name="Yoshikawa S."/>
            <person name="Yamada K."/>
            <person name="Nakamura Y."/>
            <person name="Ichinomiya M."/>
            <person name="Sato N."/>
            <person name="Blanc-Mathieu R."/>
            <person name="Endo H."/>
            <person name="Kuwata A."/>
            <person name="Ogata H."/>
        </authorList>
    </citation>
    <scope>NUCLEOTIDE SEQUENCE [LARGE SCALE GENOMIC DNA]</scope>
</reference>
<keyword evidence="3" id="KW-0175">Coiled coil</keyword>
<dbReference type="InterPro" id="IPR003959">
    <property type="entry name" value="ATPase_AAA_core"/>
</dbReference>
<accession>A0A9W7LE03</accession>
<dbReference type="InterPro" id="IPR027417">
    <property type="entry name" value="P-loop_NTPase"/>
</dbReference>
<feature type="domain" description="AAA+ ATPase" evidence="4">
    <location>
        <begin position="337"/>
        <end position="472"/>
    </location>
</feature>
<dbReference type="PANTHER" id="PTHR23077">
    <property type="entry name" value="AAA-FAMILY ATPASE"/>
    <property type="match status" value="1"/>
</dbReference>
<keyword evidence="2" id="KW-0067">ATP-binding</keyword>
<dbReference type="GO" id="GO:0005524">
    <property type="term" value="F:ATP binding"/>
    <property type="evidence" value="ECO:0007669"/>
    <property type="project" value="UniProtKB-KW"/>
</dbReference>
<dbReference type="Pfam" id="PF00004">
    <property type="entry name" value="AAA"/>
    <property type="match status" value="2"/>
</dbReference>
<evidence type="ECO:0000313" key="5">
    <source>
        <dbReference type="EMBL" id="GMI47590.1"/>
    </source>
</evidence>
<dbReference type="Pfam" id="PF17862">
    <property type="entry name" value="AAA_lid_3"/>
    <property type="match status" value="1"/>
</dbReference>
<dbReference type="GO" id="GO:0005737">
    <property type="term" value="C:cytoplasm"/>
    <property type="evidence" value="ECO:0007669"/>
    <property type="project" value="TreeGrafter"/>
</dbReference>
<dbReference type="InterPro" id="IPR050168">
    <property type="entry name" value="AAA_ATPase_domain"/>
</dbReference>
<sequence>MKNHSTATIGGGRVTLEVVGGLGGGSVGVKTAIKLCDDESLALEGGGNNKTARKELDRVVQWRLDEVRKILPSSMMIHGLPGSGKTHLLSACESLFPDRRVVRCRGSDFVSQVVGEGERRVREVFGGENKLILIDDVGVVAANRKNNEWGSICSEILSAIDGYESEDAVEGASRADKRNIVIGTCVSLKDLDPAMTRAGRLSGLVECKWGDAERWECLVAVLKEYGITVEGMEKEEYREHIRRGVAGWVGADVVGAVKMVKREEVDLEERGGVIEGDRFMSYVKDTSPTTMRSETVEVEKISWDDIGGMSGVKTKIRRMVTGRVENRALYEKYGVRETRGVLMYGPPGCSKTLIAKALATECGGGFLLVKGPEVLGKYLGESENRIKEIFDIARKAGNCVIFFDEFDSIASRRAGGGGGTDRVLSQLLAEVDGCGTHPGVVVVGATNRPDLIDEAMTRPGRIDGMVYVPPPDEESRKCILELEMRGVPAERNVNFDVLAKLTEGMSGAEVVGVVREGKLRAIEVGRDAVGMQDLVRGAEETQRAITEDMLDFYGKFESREG</sequence>
<dbReference type="SMART" id="SM00382">
    <property type="entry name" value="AAA"/>
    <property type="match status" value="2"/>
</dbReference>
<protein>
    <recommendedName>
        <fullName evidence="4">AAA+ ATPase domain-containing protein</fullName>
    </recommendedName>
</protein>
<dbReference type="Proteomes" id="UP001165065">
    <property type="component" value="Unassembled WGS sequence"/>
</dbReference>
<dbReference type="InterPro" id="IPR041569">
    <property type="entry name" value="AAA_lid_3"/>
</dbReference>
<dbReference type="PANTHER" id="PTHR23077:SF27">
    <property type="entry name" value="ATPASE FAMILY GENE 2 PROTEIN HOMOLOG A"/>
    <property type="match status" value="1"/>
</dbReference>
<dbReference type="Gene3D" id="3.40.50.300">
    <property type="entry name" value="P-loop containing nucleotide triphosphate hydrolases"/>
    <property type="match status" value="2"/>
</dbReference>
<evidence type="ECO:0000256" key="3">
    <source>
        <dbReference type="ARBA" id="ARBA00023054"/>
    </source>
</evidence>
<dbReference type="InterPro" id="IPR003593">
    <property type="entry name" value="AAA+_ATPase"/>
</dbReference>
<gene>
    <name evidence="5" type="ORF">TrCOL_g4649</name>
</gene>
<keyword evidence="1" id="KW-0547">Nucleotide-binding</keyword>
<keyword evidence="6" id="KW-1185">Reference proteome</keyword>
<dbReference type="AlphaFoldDB" id="A0A9W7LE03"/>
<dbReference type="FunFam" id="3.40.50.300:FF:001025">
    <property type="entry name" value="ATPase family, AAA domain-containing 2B"/>
    <property type="match status" value="1"/>
</dbReference>
<evidence type="ECO:0000256" key="2">
    <source>
        <dbReference type="ARBA" id="ARBA00022840"/>
    </source>
</evidence>
<organism evidence="5 6">
    <name type="scientific">Triparma columacea</name>
    <dbReference type="NCBI Taxonomy" id="722753"/>
    <lineage>
        <taxon>Eukaryota</taxon>
        <taxon>Sar</taxon>
        <taxon>Stramenopiles</taxon>
        <taxon>Ochrophyta</taxon>
        <taxon>Bolidophyceae</taxon>
        <taxon>Parmales</taxon>
        <taxon>Triparmaceae</taxon>
        <taxon>Triparma</taxon>
    </lineage>
</organism>
<dbReference type="GO" id="GO:0016887">
    <property type="term" value="F:ATP hydrolysis activity"/>
    <property type="evidence" value="ECO:0007669"/>
    <property type="project" value="InterPro"/>
</dbReference>
<dbReference type="Gene3D" id="1.10.8.60">
    <property type="match status" value="1"/>
</dbReference>